<dbReference type="Pfam" id="PF02225">
    <property type="entry name" value="PA"/>
    <property type="match status" value="1"/>
</dbReference>
<evidence type="ECO:0000256" key="1">
    <source>
        <dbReference type="ARBA" id="ARBA00001947"/>
    </source>
</evidence>
<dbReference type="EC" id="3.4.-.-" evidence="6"/>
<keyword evidence="3 6" id="KW-0479">Metal-binding</keyword>
<evidence type="ECO:0000256" key="3">
    <source>
        <dbReference type="ARBA" id="ARBA00022723"/>
    </source>
</evidence>
<dbReference type="Proteomes" id="UP001365542">
    <property type="component" value="Unassembled WGS sequence"/>
</dbReference>
<dbReference type="InterPro" id="IPR007484">
    <property type="entry name" value="Peptidase_M28"/>
</dbReference>
<feature type="domain" description="Peptidase M28" evidence="8">
    <location>
        <begin position="243"/>
        <end position="456"/>
    </location>
</feature>
<dbReference type="InterPro" id="IPR003137">
    <property type="entry name" value="PA_domain"/>
</dbReference>
<dbReference type="GO" id="GO:0046872">
    <property type="term" value="F:metal ion binding"/>
    <property type="evidence" value="ECO:0007669"/>
    <property type="project" value="UniProtKB-KW"/>
</dbReference>
<evidence type="ECO:0000259" key="8">
    <source>
        <dbReference type="Pfam" id="PF04389"/>
    </source>
</evidence>
<feature type="domain" description="PA" evidence="7">
    <location>
        <begin position="110"/>
        <end position="212"/>
    </location>
</feature>
<name>A0AAV9X938_9PEZI</name>
<organism evidence="9 10">
    <name type="scientific">Orbilia ellipsospora</name>
    <dbReference type="NCBI Taxonomy" id="2528407"/>
    <lineage>
        <taxon>Eukaryota</taxon>
        <taxon>Fungi</taxon>
        <taxon>Dikarya</taxon>
        <taxon>Ascomycota</taxon>
        <taxon>Pezizomycotina</taxon>
        <taxon>Orbiliomycetes</taxon>
        <taxon>Orbiliales</taxon>
        <taxon>Orbiliaceae</taxon>
        <taxon>Orbilia</taxon>
    </lineage>
</organism>
<evidence type="ECO:0000313" key="9">
    <source>
        <dbReference type="EMBL" id="KAK6537577.1"/>
    </source>
</evidence>
<keyword evidence="4 6" id="KW-0378">Hydrolase</keyword>
<reference evidence="9 10" key="1">
    <citation type="submission" date="2019-10" db="EMBL/GenBank/DDBJ databases">
        <authorList>
            <person name="Palmer J.M."/>
        </authorList>
    </citation>
    <scope>NUCLEOTIDE SEQUENCE [LARGE SCALE GENOMIC DNA]</scope>
    <source>
        <strain evidence="9 10">TWF694</strain>
    </source>
</reference>
<dbReference type="Gene3D" id="3.50.30.30">
    <property type="match status" value="1"/>
</dbReference>
<dbReference type="GO" id="GO:0008235">
    <property type="term" value="F:metalloexopeptidase activity"/>
    <property type="evidence" value="ECO:0007669"/>
    <property type="project" value="InterPro"/>
</dbReference>
<evidence type="ECO:0000256" key="5">
    <source>
        <dbReference type="ARBA" id="ARBA00022833"/>
    </source>
</evidence>
<gene>
    <name evidence="9" type="primary">LAP2_4</name>
    <name evidence="9" type="ORF">TWF694_011759</name>
</gene>
<dbReference type="GO" id="GO:0006508">
    <property type="term" value="P:proteolysis"/>
    <property type="evidence" value="ECO:0007669"/>
    <property type="project" value="UniProtKB-KW"/>
</dbReference>
<comment type="cofactor">
    <cofactor evidence="1">
        <name>Zn(2+)</name>
        <dbReference type="ChEBI" id="CHEBI:29105"/>
    </cofactor>
</comment>
<evidence type="ECO:0000256" key="2">
    <source>
        <dbReference type="ARBA" id="ARBA00022670"/>
    </source>
</evidence>
<proteinExistence type="inferred from homology"/>
<keyword evidence="5 6" id="KW-0862">Zinc</keyword>
<protein>
    <recommendedName>
        <fullName evidence="6">Peptide hydrolase</fullName>
        <ecNumber evidence="6">3.4.-.-</ecNumber>
    </recommendedName>
</protein>
<dbReference type="Pfam" id="PF04389">
    <property type="entry name" value="Peptidase_M28"/>
    <property type="match status" value="1"/>
</dbReference>
<dbReference type="InterPro" id="IPR046450">
    <property type="entry name" value="PA_dom_sf"/>
</dbReference>
<evidence type="ECO:0000259" key="7">
    <source>
        <dbReference type="Pfam" id="PF02225"/>
    </source>
</evidence>
<dbReference type="PANTHER" id="PTHR12147:SF17">
    <property type="entry name" value="AMINOPEPTIDASE Y"/>
    <property type="match status" value="1"/>
</dbReference>
<dbReference type="PANTHER" id="PTHR12147">
    <property type="entry name" value="METALLOPEPTIDASE M28 FAMILY MEMBER"/>
    <property type="match status" value="1"/>
</dbReference>
<evidence type="ECO:0000313" key="10">
    <source>
        <dbReference type="Proteomes" id="UP001365542"/>
    </source>
</evidence>
<dbReference type="EMBL" id="JAVHJO010000009">
    <property type="protein sequence ID" value="KAK6537577.1"/>
    <property type="molecule type" value="Genomic_DNA"/>
</dbReference>
<evidence type="ECO:0000256" key="6">
    <source>
        <dbReference type="RuleBase" id="RU361240"/>
    </source>
</evidence>
<keyword evidence="10" id="KW-1185">Reference proteome</keyword>
<dbReference type="GO" id="GO:0004177">
    <property type="term" value="F:aminopeptidase activity"/>
    <property type="evidence" value="ECO:0007669"/>
    <property type="project" value="UniProtKB-KW"/>
</dbReference>
<accession>A0AAV9X938</accession>
<sequence>MPLLVAAAPAGAPLVDSGKLQRLLSREGLEARAKELYAIAKRNNGTRAFDTAGSRETLNWIESNIPKDYFNIQRQYFNYTGLIDDEISITVDGVAQKEVGKVWLNGNGTVTAPVVLVPNFGCNATDYTTNIDVSRKIVLVTRGGDCAVGDRMILAGGAGATGLILWDTDLELLKDISGAYSTTWAAPPSGSSFDPRNFIVSTVIGYTEGQALVDKYQLKESPFSKGNVTVTNRYHEQVFNIANIIATTKGGNQDAIINFGAHTDSVREGPGINDNGSGMIAQIEVAKALSQFSINNAIQFCFWNGEEEGLLGSTYYTEHLSDSDAAKIVMNVDFDMLASPNYIYGVYKSVDFPFKTDAAKAGSDMIAQTLFDFLKDDAKMPSISTKLDGRSDYAGFLERGIPASGLFSGAEANKTEEEAKLFGGKAGEPYDACYHQACDTIDNLNYEAFLIGARSIAYTVAKYGQSIEGFPFPRPVNKALGA</sequence>
<dbReference type="InterPro" id="IPR045175">
    <property type="entry name" value="M28_fam"/>
</dbReference>
<dbReference type="SUPFAM" id="SSF53187">
    <property type="entry name" value="Zn-dependent exopeptidases"/>
    <property type="match status" value="1"/>
</dbReference>
<evidence type="ECO:0000256" key="4">
    <source>
        <dbReference type="ARBA" id="ARBA00022801"/>
    </source>
</evidence>
<keyword evidence="2 6" id="KW-0645">Protease</keyword>
<keyword evidence="9" id="KW-0031">Aminopeptidase</keyword>
<dbReference type="Gene3D" id="3.40.630.10">
    <property type="entry name" value="Zn peptidases"/>
    <property type="match status" value="1"/>
</dbReference>
<comment type="caution">
    <text evidence="9">The sequence shown here is derived from an EMBL/GenBank/DDBJ whole genome shotgun (WGS) entry which is preliminary data.</text>
</comment>
<comment type="similarity">
    <text evidence="6">Belongs to the peptidase M28 family.</text>
</comment>
<dbReference type="SUPFAM" id="SSF52025">
    <property type="entry name" value="PA domain"/>
    <property type="match status" value="1"/>
</dbReference>
<dbReference type="AlphaFoldDB" id="A0AAV9X938"/>